<dbReference type="Proteomes" id="UP000015102">
    <property type="component" value="Unassembled WGS sequence"/>
</dbReference>
<dbReference type="EnsemblMetazoa" id="MESCA001467-RA">
    <property type="protein sequence ID" value="MESCA001467-PA"/>
    <property type="gene ID" value="MESCA001467"/>
</dbReference>
<evidence type="ECO:0000313" key="3">
    <source>
        <dbReference type="Proteomes" id="UP000015102"/>
    </source>
</evidence>
<evidence type="ECO:0000259" key="1">
    <source>
        <dbReference type="Pfam" id="PF22938"/>
    </source>
</evidence>
<evidence type="ECO:0000313" key="2">
    <source>
        <dbReference type="EnsemblMetazoa" id="MESCA001467-PA"/>
    </source>
</evidence>
<name>T1GDS1_MEGSC</name>
<organism evidence="2 3">
    <name type="scientific">Megaselia scalaris</name>
    <name type="common">Humpbacked fly</name>
    <name type="synonym">Phora scalaris</name>
    <dbReference type="NCBI Taxonomy" id="36166"/>
    <lineage>
        <taxon>Eukaryota</taxon>
        <taxon>Metazoa</taxon>
        <taxon>Ecdysozoa</taxon>
        <taxon>Arthropoda</taxon>
        <taxon>Hexapoda</taxon>
        <taxon>Insecta</taxon>
        <taxon>Pterygota</taxon>
        <taxon>Neoptera</taxon>
        <taxon>Endopterygota</taxon>
        <taxon>Diptera</taxon>
        <taxon>Brachycera</taxon>
        <taxon>Muscomorpha</taxon>
        <taxon>Platypezoidea</taxon>
        <taxon>Phoridae</taxon>
        <taxon>Megaseliini</taxon>
        <taxon>Megaselia</taxon>
    </lineage>
</organism>
<dbReference type="EMBL" id="CAQQ02171086">
    <property type="status" value="NOT_ANNOTATED_CDS"/>
    <property type="molecule type" value="Genomic_DNA"/>
</dbReference>
<dbReference type="Pfam" id="PF22938">
    <property type="entry name" value="Integrase_p58_C"/>
    <property type="match status" value="1"/>
</dbReference>
<reference evidence="2" key="2">
    <citation type="submission" date="2015-06" db="UniProtKB">
        <authorList>
            <consortium name="EnsemblMetazoa"/>
        </authorList>
    </citation>
    <scope>IDENTIFICATION</scope>
</reference>
<protein>
    <recommendedName>
        <fullName evidence="1">Integrase p58-like C-terminal domain-containing protein</fullName>
    </recommendedName>
</protein>
<dbReference type="HOGENOM" id="CLU_2212949_0_0_1"/>
<reference evidence="3" key="1">
    <citation type="submission" date="2013-02" db="EMBL/GenBank/DDBJ databases">
        <authorList>
            <person name="Hughes D."/>
        </authorList>
    </citation>
    <scope>NUCLEOTIDE SEQUENCE</scope>
    <source>
        <strain>Durham</strain>
        <strain evidence="3">NC isolate 2 -- Noor lab</strain>
    </source>
</reference>
<keyword evidence="3" id="KW-1185">Reference proteome</keyword>
<sequence length="107" mass="12949">MFVKEKQQQIEDIHQFVRNKIQIVSDNMKARYDLKSNSAAFKDGELEFIQNYNQTGKVHKIIHKINDVVYRIRDEKNNRKRLKVVHLERLAPYKRTLKLNVQEEHIF</sequence>
<dbReference type="InterPro" id="IPR054465">
    <property type="entry name" value="Integrase_p58-like_C"/>
</dbReference>
<proteinExistence type="predicted"/>
<dbReference type="AlphaFoldDB" id="T1GDS1"/>
<feature type="domain" description="Integrase p58-like C-terminal" evidence="1">
    <location>
        <begin position="60"/>
        <end position="92"/>
    </location>
</feature>
<accession>T1GDS1</accession>